<dbReference type="STRING" id="81985.R0HCY3"/>
<dbReference type="GO" id="GO:0005777">
    <property type="term" value="C:peroxisome"/>
    <property type="evidence" value="ECO:0007669"/>
    <property type="project" value="InterPro"/>
</dbReference>
<dbReference type="Pfam" id="PF01936">
    <property type="entry name" value="NYN"/>
    <property type="match status" value="1"/>
</dbReference>
<dbReference type="PANTHER" id="PTHR14379">
    <property type="entry name" value="LIMKAIN B LKAP"/>
    <property type="match status" value="1"/>
</dbReference>
<evidence type="ECO:0000259" key="1">
    <source>
        <dbReference type="Pfam" id="PF01936"/>
    </source>
</evidence>
<dbReference type="GO" id="GO:0010468">
    <property type="term" value="P:regulation of gene expression"/>
    <property type="evidence" value="ECO:0007669"/>
    <property type="project" value="InterPro"/>
</dbReference>
<keyword evidence="3" id="KW-1185">Reference proteome</keyword>
<proteinExistence type="predicted"/>
<organism evidence="2 3">
    <name type="scientific">Capsella rubella</name>
    <dbReference type="NCBI Taxonomy" id="81985"/>
    <lineage>
        <taxon>Eukaryota</taxon>
        <taxon>Viridiplantae</taxon>
        <taxon>Streptophyta</taxon>
        <taxon>Embryophyta</taxon>
        <taxon>Tracheophyta</taxon>
        <taxon>Spermatophyta</taxon>
        <taxon>Magnoliopsida</taxon>
        <taxon>eudicotyledons</taxon>
        <taxon>Gunneridae</taxon>
        <taxon>Pentapetalae</taxon>
        <taxon>rosids</taxon>
        <taxon>malvids</taxon>
        <taxon>Brassicales</taxon>
        <taxon>Brassicaceae</taxon>
        <taxon>Camelineae</taxon>
        <taxon>Capsella</taxon>
    </lineage>
</organism>
<dbReference type="EMBL" id="KB870810">
    <property type="protein sequence ID" value="EOA22900.1"/>
    <property type="molecule type" value="Genomic_DNA"/>
</dbReference>
<dbReference type="InterPro" id="IPR024768">
    <property type="entry name" value="Marf1"/>
</dbReference>
<protein>
    <recommendedName>
        <fullName evidence="1">NYN domain-containing protein</fullName>
    </recommendedName>
</protein>
<evidence type="ECO:0000313" key="2">
    <source>
        <dbReference type="EMBL" id="EOA22900.1"/>
    </source>
</evidence>
<dbReference type="AlphaFoldDB" id="R0HCY3"/>
<dbReference type="CDD" id="cd10910">
    <property type="entry name" value="PIN_limkain_b1_N_like"/>
    <property type="match status" value="1"/>
</dbReference>
<feature type="non-terminal residue" evidence="2">
    <location>
        <position position="151"/>
    </location>
</feature>
<reference evidence="3" key="1">
    <citation type="journal article" date="2013" name="Nat. Genet.">
        <title>The Capsella rubella genome and the genomic consequences of rapid mating system evolution.</title>
        <authorList>
            <person name="Slotte T."/>
            <person name="Hazzouri K.M."/>
            <person name="Agren J.A."/>
            <person name="Koenig D."/>
            <person name="Maumus F."/>
            <person name="Guo Y.L."/>
            <person name="Steige K."/>
            <person name="Platts A.E."/>
            <person name="Escobar J.S."/>
            <person name="Newman L.K."/>
            <person name="Wang W."/>
            <person name="Mandakova T."/>
            <person name="Vello E."/>
            <person name="Smith L.M."/>
            <person name="Henz S.R."/>
            <person name="Steffen J."/>
            <person name="Takuno S."/>
            <person name="Brandvain Y."/>
            <person name="Coop G."/>
            <person name="Andolfatto P."/>
            <person name="Hu T.T."/>
            <person name="Blanchette M."/>
            <person name="Clark R.M."/>
            <person name="Quesneville H."/>
            <person name="Nordborg M."/>
            <person name="Gaut B.S."/>
            <person name="Lysak M.A."/>
            <person name="Jenkins J."/>
            <person name="Grimwood J."/>
            <person name="Chapman J."/>
            <person name="Prochnik S."/>
            <person name="Shu S."/>
            <person name="Rokhsar D."/>
            <person name="Schmutz J."/>
            <person name="Weigel D."/>
            <person name="Wright S.I."/>
        </authorList>
    </citation>
    <scope>NUCLEOTIDE SEQUENCE [LARGE SCALE GENOMIC DNA]</scope>
    <source>
        <strain evidence="3">cv. Monte Gargano</strain>
    </source>
</reference>
<dbReference type="InterPro" id="IPR021139">
    <property type="entry name" value="NYN"/>
</dbReference>
<dbReference type="Proteomes" id="UP000029121">
    <property type="component" value="Unassembled WGS sequence"/>
</dbReference>
<dbReference type="PANTHER" id="PTHR14379:SF22">
    <property type="entry name" value="ENDONUCLEASE OR GLYCOSYL HYDROLASE"/>
    <property type="match status" value="1"/>
</dbReference>
<dbReference type="GO" id="GO:0004540">
    <property type="term" value="F:RNA nuclease activity"/>
    <property type="evidence" value="ECO:0007669"/>
    <property type="project" value="InterPro"/>
</dbReference>
<evidence type="ECO:0000313" key="3">
    <source>
        <dbReference type="Proteomes" id="UP000029121"/>
    </source>
</evidence>
<accession>R0HCY3</accession>
<name>R0HCY3_9BRAS</name>
<gene>
    <name evidence="2" type="ORF">CARUB_v10003632mg</name>
</gene>
<sequence>MKKATGKEGKAETLVYWDIKEFPVPLGFDARRIRPCIDGLLVSNGYSGPVTIYAVGILTDVHVDILGALSSTGIILLHSAFCVTDILVFASAWMHNNSPPANILIISDPDSFPTPPSGYNLFMSGTLEEDKCSETYESTSWFCSICRPLPA</sequence>
<feature type="domain" description="NYN" evidence="1">
    <location>
        <begin position="13"/>
        <end position="110"/>
    </location>
</feature>